<dbReference type="InterPro" id="IPR031481">
    <property type="entry name" value="Glyco_tran_10_N"/>
</dbReference>
<feature type="domain" description="Fucosyltransferase C-terminal" evidence="13">
    <location>
        <begin position="199"/>
        <end position="375"/>
    </location>
</feature>
<dbReference type="AlphaFoldDB" id="A0A210Q5D3"/>
<dbReference type="SUPFAM" id="SSF53756">
    <property type="entry name" value="UDP-Glycosyltransferase/glycogen phosphorylase"/>
    <property type="match status" value="1"/>
</dbReference>
<accession>A0A210Q5D3</accession>
<keyword evidence="16" id="KW-1185">Reference proteome</keyword>
<dbReference type="Proteomes" id="UP000242188">
    <property type="component" value="Unassembled WGS sequence"/>
</dbReference>
<reference evidence="15 16" key="1">
    <citation type="journal article" date="2017" name="Nat. Ecol. Evol.">
        <title>Scallop genome provides insights into evolution of bilaterian karyotype and development.</title>
        <authorList>
            <person name="Wang S."/>
            <person name="Zhang J."/>
            <person name="Jiao W."/>
            <person name="Li J."/>
            <person name="Xun X."/>
            <person name="Sun Y."/>
            <person name="Guo X."/>
            <person name="Huan P."/>
            <person name="Dong B."/>
            <person name="Zhang L."/>
            <person name="Hu X."/>
            <person name="Sun X."/>
            <person name="Wang J."/>
            <person name="Zhao C."/>
            <person name="Wang Y."/>
            <person name="Wang D."/>
            <person name="Huang X."/>
            <person name="Wang R."/>
            <person name="Lv J."/>
            <person name="Li Y."/>
            <person name="Zhang Z."/>
            <person name="Liu B."/>
            <person name="Lu W."/>
            <person name="Hui Y."/>
            <person name="Liang J."/>
            <person name="Zhou Z."/>
            <person name="Hou R."/>
            <person name="Li X."/>
            <person name="Liu Y."/>
            <person name="Li H."/>
            <person name="Ning X."/>
            <person name="Lin Y."/>
            <person name="Zhao L."/>
            <person name="Xing Q."/>
            <person name="Dou J."/>
            <person name="Li Y."/>
            <person name="Mao J."/>
            <person name="Guo H."/>
            <person name="Dou H."/>
            <person name="Li T."/>
            <person name="Mu C."/>
            <person name="Jiang W."/>
            <person name="Fu Q."/>
            <person name="Fu X."/>
            <person name="Miao Y."/>
            <person name="Liu J."/>
            <person name="Yu Q."/>
            <person name="Li R."/>
            <person name="Liao H."/>
            <person name="Li X."/>
            <person name="Kong Y."/>
            <person name="Jiang Z."/>
            <person name="Chourrout D."/>
            <person name="Li R."/>
            <person name="Bao Z."/>
        </authorList>
    </citation>
    <scope>NUCLEOTIDE SEQUENCE [LARGE SCALE GENOMIC DNA]</scope>
    <source>
        <strain evidence="15 16">PY_sf001</strain>
    </source>
</reference>
<dbReference type="GO" id="GO:0032580">
    <property type="term" value="C:Golgi cisterna membrane"/>
    <property type="evidence" value="ECO:0007669"/>
    <property type="project" value="UniProtKB-SubCell"/>
</dbReference>
<evidence type="ECO:0000256" key="6">
    <source>
        <dbReference type="ARBA" id="ARBA00022692"/>
    </source>
</evidence>
<dbReference type="Pfam" id="PF00852">
    <property type="entry name" value="Glyco_transf_10"/>
    <property type="match status" value="1"/>
</dbReference>
<keyword evidence="4 12" id="KW-0328">Glycosyltransferase</keyword>
<dbReference type="STRING" id="6573.A0A210Q5D3"/>
<protein>
    <recommendedName>
        <fullName evidence="12">Fucosyltransferase</fullName>
        <ecNumber evidence="12">2.4.1.-</ecNumber>
    </recommendedName>
</protein>
<evidence type="ECO:0000256" key="11">
    <source>
        <dbReference type="ARBA" id="ARBA00023180"/>
    </source>
</evidence>
<evidence type="ECO:0000259" key="13">
    <source>
        <dbReference type="Pfam" id="PF00852"/>
    </source>
</evidence>
<keyword evidence="5 12" id="KW-0808">Transferase</keyword>
<evidence type="ECO:0000256" key="12">
    <source>
        <dbReference type="RuleBase" id="RU003832"/>
    </source>
</evidence>
<evidence type="ECO:0000313" key="15">
    <source>
        <dbReference type="EMBL" id="OWF43938.1"/>
    </source>
</evidence>
<evidence type="ECO:0000256" key="1">
    <source>
        <dbReference type="ARBA" id="ARBA00004323"/>
    </source>
</evidence>
<evidence type="ECO:0000313" key="16">
    <source>
        <dbReference type="Proteomes" id="UP000242188"/>
    </source>
</evidence>
<comment type="caution">
    <text evidence="15">The sequence shown here is derived from an EMBL/GenBank/DDBJ whole genome shotgun (WGS) entry which is preliminary data.</text>
</comment>
<keyword evidence="11" id="KW-0325">Glycoprotein</keyword>
<keyword evidence="8" id="KW-1133">Transmembrane helix</keyword>
<dbReference type="PANTHER" id="PTHR48438">
    <property type="entry name" value="ALPHA-(1,3)-FUCOSYLTRANSFERASE C-RELATED"/>
    <property type="match status" value="1"/>
</dbReference>
<dbReference type="EMBL" id="NEDP02004983">
    <property type="protein sequence ID" value="OWF43938.1"/>
    <property type="molecule type" value="Genomic_DNA"/>
</dbReference>
<comment type="subcellular location">
    <subcellularLocation>
        <location evidence="1">Golgi apparatus membrane</location>
        <topology evidence="1">Single-pass type II membrane protein</topology>
    </subcellularLocation>
    <subcellularLocation>
        <location evidence="12">Golgi apparatus</location>
        <location evidence="12">Golgi stack membrane</location>
        <topology evidence="12">Single-pass type II membrane protein</topology>
    </subcellularLocation>
</comment>
<evidence type="ECO:0000256" key="2">
    <source>
        <dbReference type="ARBA" id="ARBA00004922"/>
    </source>
</evidence>
<feature type="domain" description="Fucosyltransferase N-terminal" evidence="14">
    <location>
        <begin position="81"/>
        <end position="163"/>
    </location>
</feature>
<dbReference type="GO" id="GO:0000139">
    <property type="term" value="C:Golgi membrane"/>
    <property type="evidence" value="ECO:0007669"/>
    <property type="project" value="UniProtKB-SubCell"/>
</dbReference>
<dbReference type="OrthoDB" id="427096at2759"/>
<dbReference type="FunFam" id="3.40.50.11660:FF:000004">
    <property type="entry name" value="Glycoprotein 3-alpha-L-fucosyltransferase A"/>
    <property type="match status" value="1"/>
</dbReference>
<dbReference type="EC" id="2.4.1.-" evidence="12"/>
<evidence type="ECO:0000256" key="4">
    <source>
        <dbReference type="ARBA" id="ARBA00022676"/>
    </source>
</evidence>
<evidence type="ECO:0000256" key="8">
    <source>
        <dbReference type="ARBA" id="ARBA00022989"/>
    </source>
</evidence>
<dbReference type="Pfam" id="PF17039">
    <property type="entry name" value="Glyco_tran_10_N"/>
    <property type="match status" value="1"/>
</dbReference>
<keyword evidence="7" id="KW-0735">Signal-anchor</keyword>
<keyword evidence="10" id="KW-0472">Membrane</keyword>
<comment type="pathway">
    <text evidence="2">Protein modification; protein glycosylation.</text>
</comment>
<keyword evidence="6 12" id="KW-0812">Transmembrane</keyword>
<organism evidence="15 16">
    <name type="scientific">Mizuhopecten yessoensis</name>
    <name type="common">Japanese scallop</name>
    <name type="synonym">Patinopecten yessoensis</name>
    <dbReference type="NCBI Taxonomy" id="6573"/>
    <lineage>
        <taxon>Eukaryota</taxon>
        <taxon>Metazoa</taxon>
        <taxon>Spiralia</taxon>
        <taxon>Lophotrochozoa</taxon>
        <taxon>Mollusca</taxon>
        <taxon>Bivalvia</taxon>
        <taxon>Autobranchia</taxon>
        <taxon>Pteriomorphia</taxon>
        <taxon>Pectinida</taxon>
        <taxon>Pectinoidea</taxon>
        <taxon>Pectinidae</taxon>
        <taxon>Mizuhopecten</taxon>
    </lineage>
</organism>
<dbReference type="InterPro" id="IPR055270">
    <property type="entry name" value="Glyco_tran_10_C"/>
</dbReference>
<evidence type="ECO:0000256" key="9">
    <source>
        <dbReference type="ARBA" id="ARBA00023034"/>
    </source>
</evidence>
<evidence type="ECO:0000256" key="5">
    <source>
        <dbReference type="ARBA" id="ARBA00022679"/>
    </source>
</evidence>
<dbReference type="UniPathway" id="UPA00378"/>
<gene>
    <name evidence="15" type="ORF">KP79_PYT06614</name>
</gene>
<dbReference type="PANTHER" id="PTHR48438:SF1">
    <property type="entry name" value="ALPHA-(1,3)-FUCOSYLTRANSFERASE C-RELATED"/>
    <property type="match status" value="1"/>
</dbReference>
<evidence type="ECO:0000256" key="3">
    <source>
        <dbReference type="ARBA" id="ARBA00008919"/>
    </source>
</evidence>
<proteinExistence type="inferred from homology"/>
<evidence type="ECO:0000259" key="14">
    <source>
        <dbReference type="Pfam" id="PF17039"/>
    </source>
</evidence>
<dbReference type="InterPro" id="IPR001503">
    <property type="entry name" value="Glyco_trans_10"/>
</dbReference>
<dbReference type="Gene3D" id="3.40.50.11660">
    <property type="entry name" value="Glycosyl transferase family 10, C-terminal domain"/>
    <property type="match status" value="1"/>
</dbReference>
<dbReference type="GO" id="GO:0008417">
    <property type="term" value="F:fucosyltransferase activity"/>
    <property type="evidence" value="ECO:0007669"/>
    <property type="project" value="InterPro"/>
</dbReference>
<evidence type="ECO:0000256" key="7">
    <source>
        <dbReference type="ARBA" id="ARBA00022968"/>
    </source>
</evidence>
<dbReference type="InterPro" id="IPR038577">
    <property type="entry name" value="GT10-like_C_sf"/>
</dbReference>
<name>A0A210Q5D3_MIZYE</name>
<evidence type="ECO:0000256" key="10">
    <source>
        <dbReference type="ARBA" id="ARBA00023136"/>
    </source>
</evidence>
<comment type="similarity">
    <text evidence="3 12">Belongs to the glycosyltransferase 10 family.</text>
</comment>
<sequence length="393" mass="46304">MKRRGLAAALLVTSILYALYVYTSTKNGIQIHNRRKVSAYRTPYKLSNTVPEPQISMPSSRQIHMHFYNPPRWFKNVSEVFKRCPRNCSMSAGKGQDYYDKDVVIFFSQTLGAYPEKKRRGQIWVLYGKEPPPLHHRHIRKWKGLFNWTMTYRRDSDIQCRYGHFESKFNSLLRSPNITFKYRSVVDSAKSLKPKGHASSTAWFVSRCHAQSRREDYVAILNKTQSVDVFGRCGTIKCSKEDNSQCLSLLSRNYRFYLSFENSLCRDYITEKSFNFYTKTLDTVPITRGFGGIHSLYLPPGSFIDTSNYDHIDELGHFLNYLSKNDTLYSRYFQWRKYYQANLNIIDPFCELCDRMHLPDVNTRYHRVYNNIHQWFFGSSNVTMCTNAEDLRK</sequence>
<keyword evidence="9 12" id="KW-0333">Golgi apparatus</keyword>